<evidence type="ECO:0000256" key="3">
    <source>
        <dbReference type="ARBA" id="ARBA00022833"/>
    </source>
</evidence>
<dbReference type="GO" id="GO:0046294">
    <property type="term" value="P:formaldehyde catabolic process"/>
    <property type="evidence" value="ECO:0007669"/>
    <property type="project" value="TreeGrafter"/>
</dbReference>
<dbReference type="GO" id="GO:0008270">
    <property type="term" value="F:zinc ion binding"/>
    <property type="evidence" value="ECO:0007669"/>
    <property type="project" value="InterPro"/>
</dbReference>
<dbReference type="InterPro" id="IPR011032">
    <property type="entry name" value="GroES-like_sf"/>
</dbReference>
<dbReference type="PANTHER" id="PTHR43880:SF12">
    <property type="entry name" value="ALCOHOL DEHYDROGENASE CLASS-3"/>
    <property type="match status" value="1"/>
</dbReference>
<organism evidence="8 9">
    <name type="scientific">Brevundimonas mediterranea</name>
    <dbReference type="NCBI Taxonomy" id="74329"/>
    <lineage>
        <taxon>Bacteria</taxon>
        <taxon>Pseudomonadati</taxon>
        <taxon>Pseudomonadota</taxon>
        <taxon>Alphaproteobacteria</taxon>
        <taxon>Caulobacterales</taxon>
        <taxon>Caulobacteraceae</taxon>
        <taxon>Brevundimonas</taxon>
    </lineage>
</organism>
<dbReference type="Pfam" id="PF08240">
    <property type="entry name" value="ADH_N"/>
    <property type="match status" value="1"/>
</dbReference>
<dbReference type="PROSITE" id="PS00059">
    <property type="entry name" value="ADH_ZINC"/>
    <property type="match status" value="1"/>
</dbReference>
<gene>
    <name evidence="8" type="ORF">BREV_BREV_02858</name>
</gene>
<protein>
    <submittedName>
        <fullName evidence="8">S-(Hydroxymethyl)mycothiol dehydrogenase</fullName>
    </submittedName>
</protein>
<dbReference type="Proteomes" id="UP000289220">
    <property type="component" value="Unassembled WGS sequence"/>
</dbReference>
<evidence type="ECO:0000256" key="1">
    <source>
        <dbReference type="ARBA" id="ARBA00001947"/>
    </source>
</evidence>
<keyword evidence="3 6" id="KW-0862">Zinc</keyword>
<dbReference type="InterPro" id="IPR020843">
    <property type="entry name" value="ER"/>
</dbReference>
<keyword evidence="9" id="KW-1185">Reference proteome</keyword>
<dbReference type="GO" id="GO:0005829">
    <property type="term" value="C:cytosol"/>
    <property type="evidence" value="ECO:0007669"/>
    <property type="project" value="TreeGrafter"/>
</dbReference>
<dbReference type="SUPFAM" id="SSF51735">
    <property type="entry name" value="NAD(P)-binding Rossmann-fold domains"/>
    <property type="match status" value="1"/>
</dbReference>
<evidence type="ECO:0000256" key="5">
    <source>
        <dbReference type="ARBA" id="ARBA00023027"/>
    </source>
</evidence>
<dbReference type="Gene3D" id="3.40.50.720">
    <property type="entry name" value="NAD(P)-binding Rossmann-like Domain"/>
    <property type="match status" value="1"/>
</dbReference>
<dbReference type="PANTHER" id="PTHR43880">
    <property type="entry name" value="ALCOHOL DEHYDROGENASE"/>
    <property type="match status" value="1"/>
</dbReference>
<dbReference type="InterPro" id="IPR013154">
    <property type="entry name" value="ADH-like_N"/>
</dbReference>
<dbReference type="GO" id="GO:0051903">
    <property type="term" value="F:S-(hydroxymethyl)glutathione dehydrogenase [NAD(P)+] activity"/>
    <property type="evidence" value="ECO:0007669"/>
    <property type="project" value="TreeGrafter"/>
</dbReference>
<dbReference type="Gene3D" id="3.90.180.10">
    <property type="entry name" value="Medium-chain alcohol dehydrogenases, catalytic domain"/>
    <property type="match status" value="1"/>
</dbReference>
<evidence type="ECO:0000256" key="2">
    <source>
        <dbReference type="ARBA" id="ARBA00022723"/>
    </source>
</evidence>
<dbReference type="InterPro" id="IPR036291">
    <property type="entry name" value="NAD(P)-bd_dom_sf"/>
</dbReference>
<dbReference type="EMBL" id="UXHF01000078">
    <property type="protein sequence ID" value="VDC51588.1"/>
    <property type="molecule type" value="Genomic_DNA"/>
</dbReference>
<keyword evidence="5" id="KW-0520">NAD</keyword>
<dbReference type="Pfam" id="PF00107">
    <property type="entry name" value="ADH_zinc_N"/>
    <property type="match status" value="1"/>
</dbReference>
<keyword evidence="4" id="KW-0560">Oxidoreductase</keyword>
<dbReference type="InterPro" id="IPR013149">
    <property type="entry name" value="ADH-like_C"/>
</dbReference>
<evidence type="ECO:0000256" key="6">
    <source>
        <dbReference type="RuleBase" id="RU361277"/>
    </source>
</evidence>
<feature type="domain" description="Enoyl reductase (ER)" evidence="7">
    <location>
        <begin position="20"/>
        <end position="378"/>
    </location>
</feature>
<comment type="caution">
    <text evidence="8">The sequence shown here is derived from an EMBL/GenBank/DDBJ whole genome shotgun (WGS) entry which is preliminary data.</text>
</comment>
<proteinExistence type="inferred from homology"/>
<dbReference type="AlphaFoldDB" id="A0A7Z9C879"/>
<evidence type="ECO:0000259" key="7">
    <source>
        <dbReference type="SMART" id="SM00829"/>
    </source>
</evidence>
<dbReference type="FunFam" id="3.40.50.720:FF:000003">
    <property type="entry name" value="S-(hydroxymethyl)glutathione dehydrogenase"/>
    <property type="match status" value="1"/>
</dbReference>
<dbReference type="InterPro" id="IPR002328">
    <property type="entry name" value="ADH_Zn_CS"/>
</dbReference>
<sequence length="380" mass="38939">MSITTRAAVLSAMGAAHPYRDSRPLSVETVTLDPPGPGEVLVAIRAAGLCHSDLSVINGDRPRPLPMALGHEAAGVVEALGDGVTDLSIGDHVVMVFMPSCGHCDPCAGGRPALCEPGAAANGKGELLSGARRLFREDEPVNHHLGCSAFAERAVVSRRSLVRIDPDLSFEEAALFGCAVLTGVGAVVNTAGVKAGQSVVVIGLGGVGLSSVLGALASGASPVVAVDLSEDKLALARTLGATSGLVQTVNGADPDAVDQVRALTKGGADFAFEMAGSARALDAAWKMTRRGGTTVTAGLPPPDAALAVNIVSLVGEERTLKGSYIGTCVPSRDIPRYVALYRQGRLPVDRLMSGVIPLDDINAGFDRLHAGEVVRLVVRP</sequence>
<evidence type="ECO:0000313" key="8">
    <source>
        <dbReference type="EMBL" id="VDC51588.1"/>
    </source>
</evidence>
<keyword evidence="2 6" id="KW-0479">Metal-binding</keyword>
<reference evidence="8 9" key="1">
    <citation type="submission" date="2018-11" db="EMBL/GenBank/DDBJ databases">
        <authorList>
            <person name="Peiro R."/>
            <person name="Begona"/>
            <person name="Cbmso G."/>
            <person name="Lopez M."/>
            <person name="Gonzalez S."/>
            <person name="Sacristan E."/>
            <person name="Castillo E."/>
        </authorList>
    </citation>
    <scope>NUCLEOTIDE SEQUENCE [LARGE SCALE GENOMIC DNA]</scope>
    <source>
        <strain evidence="8">Brev_genome</strain>
    </source>
</reference>
<accession>A0A7Z9C879</accession>
<dbReference type="RefSeq" id="WP_154726696.1">
    <property type="nucleotide sequence ID" value="NZ_UXHF01000078.1"/>
</dbReference>
<evidence type="ECO:0000313" key="9">
    <source>
        <dbReference type="Proteomes" id="UP000289220"/>
    </source>
</evidence>
<dbReference type="CDD" id="cd08281">
    <property type="entry name" value="liver_ADH_like1"/>
    <property type="match status" value="1"/>
</dbReference>
<comment type="cofactor">
    <cofactor evidence="1 6">
        <name>Zn(2+)</name>
        <dbReference type="ChEBI" id="CHEBI:29105"/>
    </cofactor>
</comment>
<dbReference type="SUPFAM" id="SSF50129">
    <property type="entry name" value="GroES-like"/>
    <property type="match status" value="2"/>
</dbReference>
<evidence type="ECO:0000256" key="4">
    <source>
        <dbReference type="ARBA" id="ARBA00023002"/>
    </source>
</evidence>
<dbReference type="SMART" id="SM00829">
    <property type="entry name" value="PKS_ER"/>
    <property type="match status" value="1"/>
</dbReference>
<comment type="similarity">
    <text evidence="6">Belongs to the zinc-containing alcohol dehydrogenase family.</text>
</comment>
<name>A0A7Z9C879_9CAUL</name>